<protein>
    <submittedName>
        <fullName evidence="2">Coiled-coil domain-containing protein 144A</fullName>
    </submittedName>
</protein>
<organism evidence="2 3">
    <name type="scientific">Cricetulus griseus</name>
    <name type="common">Chinese hamster</name>
    <name type="synonym">Cricetulus barabensis griseus</name>
    <dbReference type="NCBI Taxonomy" id="10029"/>
    <lineage>
        <taxon>Eukaryota</taxon>
        <taxon>Metazoa</taxon>
        <taxon>Chordata</taxon>
        <taxon>Craniata</taxon>
        <taxon>Vertebrata</taxon>
        <taxon>Euteleostomi</taxon>
        <taxon>Mammalia</taxon>
        <taxon>Eutheria</taxon>
        <taxon>Euarchontoglires</taxon>
        <taxon>Glires</taxon>
        <taxon>Rodentia</taxon>
        <taxon>Myomorpha</taxon>
        <taxon>Muroidea</taxon>
        <taxon>Cricetidae</taxon>
        <taxon>Cricetinae</taxon>
        <taxon>Cricetulus</taxon>
    </lineage>
</organism>
<name>G3HM94_CRIGR</name>
<reference evidence="3" key="1">
    <citation type="journal article" date="2011" name="Nat. Biotechnol.">
        <title>The genomic sequence of the Chinese hamster ovary (CHO)-K1 cell line.</title>
        <authorList>
            <person name="Xu X."/>
            <person name="Nagarajan H."/>
            <person name="Lewis N.E."/>
            <person name="Pan S."/>
            <person name="Cai Z."/>
            <person name="Liu X."/>
            <person name="Chen W."/>
            <person name="Xie M."/>
            <person name="Wang W."/>
            <person name="Hammond S."/>
            <person name="Andersen M.R."/>
            <person name="Neff N."/>
            <person name="Passarelli B."/>
            <person name="Koh W."/>
            <person name="Fan H.C."/>
            <person name="Wang J."/>
            <person name="Gui Y."/>
            <person name="Lee K.H."/>
            <person name="Betenbaugh M.J."/>
            <person name="Quake S.R."/>
            <person name="Famili I."/>
            <person name="Palsson B.O."/>
            <person name="Wang J."/>
        </authorList>
    </citation>
    <scope>NUCLEOTIDE SEQUENCE [LARGE SCALE GENOMIC DNA]</scope>
    <source>
        <strain evidence="3">CHO K1 cell line</strain>
    </source>
</reference>
<sequence length="370" mass="41377">MNMSSDGEDTSRHSRSAKGPGLRGALIEGDKLEGKDALQLAINKLNQKVGEICEPVKSNVHHEKEGSNDVCTGKPPLKSASPKPAHDPLDCEDRDGAAALVCEALQTFPGQKEGGLGNVFPSPSSSQVMENCVQSITKFPLMKNKLDCENNKFEIEESIPRCKEKFKNIESRKIRGKCPEVCMSEKQEACEFRSKLQKTMKPKRMDWQLDIRHMPKSSESKGLSDSKERNHVSELKSWDDSTLRDTYKKSKDTGKSLHSNCETPVHTAGTISAMLAGGRTASAFSDEDFQDRLYDNEFHILEEEILAWEKVHLENEVEEMSKKWPSLELEVSENLCLMATDYNASGLTVKRKGGRTKKLFPAEEKDKLAK</sequence>
<dbReference type="Proteomes" id="UP000001075">
    <property type="component" value="Unassembled WGS sequence"/>
</dbReference>
<dbReference type="InterPro" id="IPR040118">
    <property type="entry name" value="C144A/B/C"/>
</dbReference>
<proteinExistence type="predicted"/>
<feature type="region of interest" description="Disordered" evidence="1">
    <location>
        <begin position="208"/>
        <end position="235"/>
    </location>
</feature>
<dbReference type="InParanoid" id="G3HM94"/>
<feature type="region of interest" description="Disordered" evidence="1">
    <location>
        <begin position="58"/>
        <end position="90"/>
    </location>
</feature>
<evidence type="ECO:0000256" key="1">
    <source>
        <dbReference type="SAM" id="MobiDB-lite"/>
    </source>
</evidence>
<feature type="region of interest" description="Disordered" evidence="1">
    <location>
        <begin position="1"/>
        <end position="29"/>
    </location>
</feature>
<evidence type="ECO:0000313" key="3">
    <source>
        <dbReference type="Proteomes" id="UP000001075"/>
    </source>
</evidence>
<dbReference type="AlphaFoldDB" id="G3HM94"/>
<accession>G3HM94</accession>
<evidence type="ECO:0000313" key="2">
    <source>
        <dbReference type="EMBL" id="EGW08614.1"/>
    </source>
</evidence>
<dbReference type="PANTHER" id="PTHR22245:SF3">
    <property type="entry name" value="COILED-COIL DOMAIN-CONTAINING PROTEIN 144A-RELATED"/>
    <property type="match status" value="1"/>
</dbReference>
<dbReference type="EMBL" id="JH000506">
    <property type="protein sequence ID" value="EGW08614.1"/>
    <property type="molecule type" value="Genomic_DNA"/>
</dbReference>
<dbReference type="PANTHER" id="PTHR22245">
    <property type="entry name" value="COILED-COIL DOMAIN-CONTAINING PROTEIN 144A-RELATED"/>
    <property type="match status" value="1"/>
</dbReference>
<feature type="compositionally biased region" description="Low complexity" evidence="1">
    <location>
        <begin position="74"/>
        <end position="83"/>
    </location>
</feature>
<gene>
    <name evidence="2" type="ORF">I79_011845</name>
</gene>